<evidence type="ECO:0000313" key="3">
    <source>
        <dbReference type="Proteomes" id="UP000595857"/>
    </source>
</evidence>
<proteinExistence type="predicted"/>
<keyword evidence="3" id="KW-1185">Reference proteome</keyword>
<feature type="transmembrane region" description="Helical" evidence="1">
    <location>
        <begin position="80"/>
        <end position="101"/>
    </location>
</feature>
<evidence type="ECO:0000313" key="2">
    <source>
        <dbReference type="EMBL" id="QQR41262.1"/>
    </source>
</evidence>
<gene>
    <name evidence="2" type="ORF">JI748_15085</name>
</gene>
<dbReference type="RefSeq" id="WP_201637407.1">
    <property type="nucleotide sequence ID" value="NZ_CP068046.1"/>
</dbReference>
<keyword evidence="1" id="KW-1133">Transmembrane helix</keyword>
<keyword evidence="1" id="KW-0472">Membrane</keyword>
<name>A0ABX7CEL1_9HYPH</name>
<organism evidence="2 3">
    <name type="scientific">Devosia rhizoryzae</name>
    <dbReference type="NCBI Taxonomy" id="2774137"/>
    <lineage>
        <taxon>Bacteria</taxon>
        <taxon>Pseudomonadati</taxon>
        <taxon>Pseudomonadota</taxon>
        <taxon>Alphaproteobacteria</taxon>
        <taxon>Hyphomicrobiales</taxon>
        <taxon>Devosiaceae</taxon>
        <taxon>Devosia</taxon>
    </lineage>
</organism>
<accession>A0ABX7CEL1</accession>
<keyword evidence="1" id="KW-0812">Transmembrane</keyword>
<reference evidence="2 3" key="1">
    <citation type="submission" date="2021-01" db="EMBL/GenBank/DDBJ databases">
        <title>Genome seq and assembly of Devosia sp. LEGU1.</title>
        <authorList>
            <person name="Chhetri G."/>
        </authorList>
    </citation>
    <scope>NUCLEOTIDE SEQUENCE [LARGE SCALE GENOMIC DNA]</scope>
    <source>
        <strain evidence="2 3">LEGU1</strain>
    </source>
</reference>
<dbReference type="Proteomes" id="UP000595857">
    <property type="component" value="Chromosome"/>
</dbReference>
<evidence type="ECO:0000256" key="1">
    <source>
        <dbReference type="SAM" id="Phobius"/>
    </source>
</evidence>
<protein>
    <submittedName>
        <fullName evidence="2">Anti-sigma factor</fullName>
    </submittedName>
</protein>
<sequence>MPIGEDDLQAYIDGRLDADRLTVVEAYIAANPSERAKLDAMRADVSDLRNRLAAKADEPIPAHLRISAIRQRAAGKRQTAFRQAAAAVVLIGAGALGGWLIKPDLATRQPAPLLVASTATDAYRTFVVEVVHPVEVGADDEAHLIKWLSNRTGVELQPPDLSSFGYTLLGGRVLPGGSAAAAQLMYETPAGERLTVFLRPGATGQTGFTFEQEGEVSNFVWVDRGFDFAVTAKLDRAALLPIATAIYQDLI</sequence>
<dbReference type="EMBL" id="CP068046">
    <property type="protein sequence ID" value="QQR41262.1"/>
    <property type="molecule type" value="Genomic_DNA"/>
</dbReference>